<comment type="subcellular location">
    <subcellularLocation>
        <location evidence="1">Cell membrane</location>
        <topology evidence="1">Multi-pass membrane protein</topology>
    </subcellularLocation>
</comment>
<evidence type="ECO:0000256" key="8">
    <source>
        <dbReference type="SAM" id="Phobius"/>
    </source>
</evidence>
<evidence type="ECO:0000256" key="7">
    <source>
        <dbReference type="ARBA" id="ARBA00023136"/>
    </source>
</evidence>
<dbReference type="PANTHER" id="PTHR38438">
    <property type="entry name" value="RIBOFLAVIN TRANSPORTER RIBU"/>
    <property type="match status" value="1"/>
</dbReference>
<proteinExistence type="inferred from homology"/>
<gene>
    <name evidence="9" type="ORF">EV209_3290</name>
</gene>
<evidence type="ECO:0000313" key="9">
    <source>
        <dbReference type="EMBL" id="RZS91857.1"/>
    </source>
</evidence>
<dbReference type="Gene3D" id="1.10.1760.20">
    <property type="match status" value="1"/>
</dbReference>
<accession>A0A4Q7NXB3</accession>
<comment type="caution">
    <text evidence="9">The sequence shown here is derived from an EMBL/GenBank/DDBJ whole genome shotgun (WGS) entry which is preliminary data.</text>
</comment>
<keyword evidence="7 8" id="KW-0472">Membrane</keyword>
<reference evidence="9 10" key="1">
    <citation type="submission" date="2019-02" db="EMBL/GenBank/DDBJ databases">
        <title>Genomic Encyclopedia of Type Strains, Phase IV (KMG-IV): sequencing the most valuable type-strain genomes for metagenomic binning, comparative biology and taxonomic classification.</title>
        <authorList>
            <person name="Goeker M."/>
        </authorList>
    </citation>
    <scope>NUCLEOTIDE SEQUENCE [LARGE SCALE GENOMIC DNA]</scope>
    <source>
        <strain evidence="9 10">DSM 29486</strain>
    </source>
</reference>
<dbReference type="AlphaFoldDB" id="A0A4Q7NXB3"/>
<dbReference type="EMBL" id="SGXF01000011">
    <property type="protein sequence ID" value="RZS91857.1"/>
    <property type="molecule type" value="Genomic_DNA"/>
</dbReference>
<dbReference type="InterPro" id="IPR025720">
    <property type="entry name" value="RibU"/>
</dbReference>
<keyword evidence="10" id="KW-1185">Reference proteome</keyword>
<keyword evidence="3" id="KW-0813">Transport</keyword>
<sequence>MKKLWEDIGNNVEFLLVSALVIAVLFGLAVLGEWWVKKRSGQGHKQVSPVKRMVICAMMGAIAGILMVFEFPIPFLAPSFYQLDFSELPALIAAFAMGPVAGVAVEVVKVLLKLLIKGTSTAFVGDLANLVIGCSMVIPASLIYQFRRTRKTAVVSLTVGTAVMTVFGSMFNAVYLLPTFAVMFQWPLDQIIEMGAAVNPGIHSLTTFVMLAVAPVNLLKGTAVSVLTLLIYKKISVVLRLSR</sequence>
<organism evidence="9 10">
    <name type="scientific">Cuneatibacter caecimuris</name>
    <dbReference type="NCBI Taxonomy" id="1796618"/>
    <lineage>
        <taxon>Bacteria</taxon>
        <taxon>Bacillati</taxon>
        <taxon>Bacillota</taxon>
        <taxon>Clostridia</taxon>
        <taxon>Lachnospirales</taxon>
        <taxon>Lachnospiraceae</taxon>
        <taxon>Cuneatibacter</taxon>
    </lineage>
</organism>
<feature type="transmembrane region" description="Helical" evidence="8">
    <location>
        <begin position="208"/>
        <end position="232"/>
    </location>
</feature>
<dbReference type="RefSeq" id="WP_130436470.1">
    <property type="nucleotide sequence ID" value="NZ_SGXF01000011.1"/>
</dbReference>
<name>A0A4Q7NXB3_9FIRM</name>
<feature type="transmembrane region" description="Helical" evidence="8">
    <location>
        <begin position="52"/>
        <end position="76"/>
    </location>
</feature>
<dbReference type="PANTHER" id="PTHR38438:SF1">
    <property type="entry name" value="RIBOFLAVIN TRANSPORTER RIBU"/>
    <property type="match status" value="1"/>
</dbReference>
<dbReference type="Pfam" id="PF12822">
    <property type="entry name" value="ECF_trnsprt"/>
    <property type="match status" value="1"/>
</dbReference>
<dbReference type="GO" id="GO:0032217">
    <property type="term" value="F:riboflavin transmembrane transporter activity"/>
    <property type="evidence" value="ECO:0007669"/>
    <property type="project" value="InterPro"/>
</dbReference>
<keyword evidence="4" id="KW-1003">Cell membrane</keyword>
<dbReference type="InterPro" id="IPR024529">
    <property type="entry name" value="ECF_trnsprt_substrate-spec"/>
</dbReference>
<dbReference type="OrthoDB" id="9809216at2"/>
<evidence type="ECO:0000256" key="6">
    <source>
        <dbReference type="ARBA" id="ARBA00022989"/>
    </source>
</evidence>
<evidence type="ECO:0000256" key="3">
    <source>
        <dbReference type="ARBA" id="ARBA00022448"/>
    </source>
</evidence>
<evidence type="ECO:0000256" key="2">
    <source>
        <dbReference type="ARBA" id="ARBA00005540"/>
    </source>
</evidence>
<dbReference type="GO" id="GO:0005886">
    <property type="term" value="C:plasma membrane"/>
    <property type="evidence" value="ECO:0007669"/>
    <property type="project" value="UniProtKB-SubCell"/>
</dbReference>
<dbReference type="Proteomes" id="UP000292927">
    <property type="component" value="Unassembled WGS sequence"/>
</dbReference>
<evidence type="ECO:0000256" key="1">
    <source>
        <dbReference type="ARBA" id="ARBA00004651"/>
    </source>
</evidence>
<feature type="transmembrane region" description="Helical" evidence="8">
    <location>
        <begin position="12"/>
        <end position="32"/>
    </location>
</feature>
<protein>
    <submittedName>
        <fullName evidence="9">Riboflavin transporter FmnP</fullName>
    </submittedName>
</protein>
<feature type="transmembrane region" description="Helical" evidence="8">
    <location>
        <begin position="153"/>
        <end position="177"/>
    </location>
</feature>
<keyword evidence="5 8" id="KW-0812">Transmembrane</keyword>
<evidence type="ECO:0000256" key="4">
    <source>
        <dbReference type="ARBA" id="ARBA00022475"/>
    </source>
</evidence>
<keyword evidence="6 8" id="KW-1133">Transmembrane helix</keyword>
<evidence type="ECO:0000256" key="5">
    <source>
        <dbReference type="ARBA" id="ARBA00022692"/>
    </source>
</evidence>
<evidence type="ECO:0000313" key="10">
    <source>
        <dbReference type="Proteomes" id="UP000292927"/>
    </source>
</evidence>
<feature type="transmembrane region" description="Helical" evidence="8">
    <location>
        <begin position="88"/>
        <end position="107"/>
    </location>
</feature>
<comment type="similarity">
    <text evidence="2">Belongs to the prokaryotic riboflavin transporter (P-RFT) (TC 2.A.87) family.</text>
</comment>